<dbReference type="InterPro" id="IPR024978">
    <property type="entry name" value="Homeodomain_phBC6A51-type"/>
</dbReference>
<protein>
    <recommendedName>
        <fullName evidence="1">Homeodomain phBC6A51-type domain-containing protein</fullName>
    </recommendedName>
</protein>
<keyword evidence="3" id="KW-1185">Reference proteome</keyword>
<gene>
    <name evidence="2" type="ORF">D0469_06940</name>
</gene>
<dbReference type="AlphaFoldDB" id="A0A372LQ37"/>
<evidence type="ECO:0000313" key="2">
    <source>
        <dbReference type="EMBL" id="RFU70329.1"/>
    </source>
</evidence>
<sequence>MVINMSENIDIDAQRGTKLGLTGKQIDIARILADPTETRTIKAICDDQGVPRRTFYNWYSKPEYKKYVDSLIDKYTDAELGGIWKALTRKAHSGDMAAIKLFMEMKGKYKEIKEIKHNFENLTDEQLDNRLQELMKKVGDNSSIQIDIK</sequence>
<proteinExistence type="predicted"/>
<evidence type="ECO:0000259" key="1">
    <source>
        <dbReference type="Pfam" id="PF13022"/>
    </source>
</evidence>
<evidence type="ECO:0000313" key="3">
    <source>
        <dbReference type="Proteomes" id="UP000264541"/>
    </source>
</evidence>
<dbReference type="EMBL" id="QVTE01000016">
    <property type="protein sequence ID" value="RFU70329.1"/>
    <property type="molecule type" value="Genomic_DNA"/>
</dbReference>
<accession>A0A372LQ37</accession>
<dbReference type="Gene3D" id="1.10.10.60">
    <property type="entry name" value="Homeodomain-like"/>
    <property type="match status" value="1"/>
</dbReference>
<dbReference type="Proteomes" id="UP000264541">
    <property type="component" value="Unassembled WGS sequence"/>
</dbReference>
<feature type="domain" description="Homeodomain phBC6A51-type" evidence="1">
    <location>
        <begin position="18"/>
        <end position="125"/>
    </location>
</feature>
<reference evidence="2 3" key="1">
    <citation type="submission" date="2018-08" db="EMBL/GenBank/DDBJ databases">
        <title>Bacillus chawlae sp. nov., Bacillus glennii sp. nov., and Bacillus saganii sp. nov. Isolated from the Vehicle Assembly Building at Kennedy Space Center where the Viking Spacecraft were Assembled.</title>
        <authorList>
            <person name="Seuylemezian A."/>
            <person name="Vaishampayan P."/>
        </authorList>
    </citation>
    <scope>NUCLEOTIDE SEQUENCE [LARGE SCALE GENOMIC DNA]</scope>
    <source>
        <strain evidence="2 3">V47-23a</strain>
    </source>
</reference>
<dbReference type="Pfam" id="PF13022">
    <property type="entry name" value="HTH_Tnp_1_2"/>
    <property type="match status" value="1"/>
</dbReference>
<name>A0A372LQ37_9BACI</name>
<organism evidence="2 3">
    <name type="scientific">Peribacillus saganii</name>
    <dbReference type="NCBI Taxonomy" id="2303992"/>
    <lineage>
        <taxon>Bacteria</taxon>
        <taxon>Bacillati</taxon>
        <taxon>Bacillota</taxon>
        <taxon>Bacilli</taxon>
        <taxon>Bacillales</taxon>
        <taxon>Bacillaceae</taxon>
        <taxon>Peribacillus</taxon>
    </lineage>
</organism>
<comment type="caution">
    <text evidence="2">The sequence shown here is derived from an EMBL/GenBank/DDBJ whole genome shotgun (WGS) entry which is preliminary data.</text>
</comment>